<protein>
    <submittedName>
        <fullName evidence="2">Putative membrane protein</fullName>
    </submittedName>
</protein>
<keyword evidence="1" id="KW-1133">Transmembrane helix</keyword>
<keyword evidence="3" id="KW-1185">Reference proteome</keyword>
<feature type="transmembrane region" description="Helical" evidence="1">
    <location>
        <begin position="98"/>
        <end position="121"/>
    </location>
</feature>
<keyword evidence="1" id="KW-0472">Membrane</keyword>
<evidence type="ECO:0000313" key="2">
    <source>
        <dbReference type="EMBL" id="CEA15609.1"/>
    </source>
</evidence>
<feature type="transmembrane region" description="Helical" evidence="1">
    <location>
        <begin position="39"/>
        <end position="57"/>
    </location>
</feature>
<proteinExistence type="predicted"/>
<dbReference type="AlphaFoldDB" id="A0A098BY71"/>
<feature type="transmembrane region" description="Helical" evidence="1">
    <location>
        <begin position="7"/>
        <end position="27"/>
    </location>
</feature>
<dbReference type="HOGENOM" id="CLU_1785128_0_0_10"/>
<gene>
    <name evidence="2" type="ORF">ING2E5B_0845</name>
</gene>
<dbReference type="Proteomes" id="UP000032417">
    <property type="component" value="Chromosome 1"/>
</dbReference>
<reference evidence="2 3" key="1">
    <citation type="submission" date="2014-08" db="EMBL/GenBank/DDBJ databases">
        <authorList>
            <person name="Wibberg D."/>
        </authorList>
    </citation>
    <scope>NUCLEOTIDE SEQUENCE [LARGE SCALE GENOMIC DNA]</scope>
    <source>
        <strain evidence="3">ING2-E5B</strain>
    </source>
</reference>
<feature type="transmembrane region" description="Helical" evidence="1">
    <location>
        <begin position="69"/>
        <end position="92"/>
    </location>
</feature>
<evidence type="ECO:0000313" key="3">
    <source>
        <dbReference type="Proteomes" id="UP000032417"/>
    </source>
</evidence>
<name>A0A098BY71_9BACT</name>
<dbReference type="EMBL" id="LN515532">
    <property type="protein sequence ID" value="CEA15609.1"/>
    <property type="molecule type" value="Genomic_DNA"/>
</dbReference>
<evidence type="ECO:0000256" key="1">
    <source>
        <dbReference type="SAM" id="Phobius"/>
    </source>
</evidence>
<dbReference type="OrthoDB" id="1097183at2"/>
<sequence length="145" mass="17497">MNKLTKYFLIFHTVMIFAAGVIVWFALKLLFPDMIVRGFITIPLYFYLMEIIFILRFRRTPLDNPAHLVNLYILIRVIKIFTSFAVILLYWIIHQPGIKSYALTFIIFYLISLIWETFIYLKMEKFIKYIGEQNKHPNDHERIDL</sequence>
<accession>A0A098BY71</accession>
<dbReference type="STRING" id="1562970.ING2E5B_0845"/>
<organism evidence="2 3">
    <name type="scientific">Fermentimonas caenicola</name>
    <dbReference type="NCBI Taxonomy" id="1562970"/>
    <lineage>
        <taxon>Bacteria</taxon>
        <taxon>Pseudomonadati</taxon>
        <taxon>Bacteroidota</taxon>
        <taxon>Bacteroidia</taxon>
        <taxon>Bacteroidales</taxon>
        <taxon>Dysgonomonadaceae</taxon>
        <taxon>Fermentimonas</taxon>
    </lineage>
</organism>
<dbReference type="KEGG" id="pbt:ING2E5B_0845"/>
<keyword evidence="1" id="KW-0812">Transmembrane</keyword>